<accession>A0A6D2I5T2</accession>
<keyword evidence="2" id="KW-1185">Reference proteome</keyword>
<reference evidence="1" key="1">
    <citation type="submission" date="2020-01" db="EMBL/GenBank/DDBJ databases">
        <authorList>
            <person name="Mishra B."/>
        </authorList>
    </citation>
    <scope>NUCLEOTIDE SEQUENCE [LARGE SCALE GENOMIC DNA]</scope>
</reference>
<evidence type="ECO:0000313" key="2">
    <source>
        <dbReference type="Proteomes" id="UP000467841"/>
    </source>
</evidence>
<evidence type="ECO:0000313" key="1">
    <source>
        <dbReference type="EMBL" id="CAA7023440.1"/>
    </source>
</evidence>
<organism evidence="1 2">
    <name type="scientific">Microthlaspi erraticum</name>
    <dbReference type="NCBI Taxonomy" id="1685480"/>
    <lineage>
        <taxon>Eukaryota</taxon>
        <taxon>Viridiplantae</taxon>
        <taxon>Streptophyta</taxon>
        <taxon>Embryophyta</taxon>
        <taxon>Tracheophyta</taxon>
        <taxon>Spermatophyta</taxon>
        <taxon>Magnoliopsida</taxon>
        <taxon>eudicotyledons</taxon>
        <taxon>Gunneridae</taxon>
        <taxon>Pentapetalae</taxon>
        <taxon>rosids</taxon>
        <taxon>malvids</taxon>
        <taxon>Brassicales</taxon>
        <taxon>Brassicaceae</taxon>
        <taxon>Coluteocarpeae</taxon>
        <taxon>Microthlaspi</taxon>
    </lineage>
</organism>
<proteinExistence type="predicted"/>
<name>A0A6D2I5T2_9BRAS</name>
<gene>
    <name evidence="1" type="ORF">MERR_LOCUS10675</name>
</gene>
<protein>
    <submittedName>
        <fullName evidence="1">Uncharacterized protein</fullName>
    </submittedName>
</protein>
<sequence length="104" mass="11931">MVRARLKIGKIYGSSDGSGRLNVGKVYKSTAYVNCACHILNLAILHYFCSACRHYRGWFQCSMRLTWGSLSSRCLFEACQVITCREEIADGDFSWWSFLSRIKM</sequence>
<dbReference type="AlphaFoldDB" id="A0A6D2I5T2"/>
<dbReference type="EMBL" id="CACVBM020000777">
    <property type="protein sequence ID" value="CAA7023440.1"/>
    <property type="molecule type" value="Genomic_DNA"/>
</dbReference>
<comment type="caution">
    <text evidence="1">The sequence shown here is derived from an EMBL/GenBank/DDBJ whole genome shotgun (WGS) entry which is preliminary data.</text>
</comment>
<dbReference type="Proteomes" id="UP000467841">
    <property type="component" value="Unassembled WGS sequence"/>
</dbReference>